<dbReference type="PANTHER" id="PTHR30399:SF1">
    <property type="entry name" value="UTP PYROPHOSPHATASE"/>
    <property type="match status" value="1"/>
</dbReference>
<dbReference type="InterPro" id="IPR053136">
    <property type="entry name" value="UTP_pyrophosphatase-like"/>
</dbReference>
<organism evidence="3 5">
    <name type="scientific">Legionella steigerwaltii</name>
    <dbReference type="NCBI Taxonomy" id="460"/>
    <lineage>
        <taxon>Bacteria</taxon>
        <taxon>Pseudomonadati</taxon>
        <taxon>Pseudomonadota</taxon>
        <taxon>Gammaproteobacteria</taxon>
        <taxon>Legionellales</taxon>
        <taxon>Legionellaceae</taxon>
        <taxon>Legionella</taxon>
    </lineage>
</organism>
<dbReference type="AlphaFoldDB" id="A0A378L8A0"/>
<dbReference type="InterPro" id="IPR002725">
    <property type="entry name" value="YgjP-like_metallopeptidase"/>
</dbReference>
<feature type="domain" description="YgjP-like metallopeptidase" evidence="1">
    <location>
        <begin position="19"/>
        <end position="226"/>
    </location>
</feature>
<dbReference type="Gene3D" id="3.30.2010.10">
    <property type="entry name" value="Metalloproteases ('zincins'), catalytic domain"/>
    <property type="match status" value="1"/>
</dbReference>
<dbReference type="PANTHER" id="PTHR30399">
    <property type="entry name" value="UNCHARACTERIZED PROTEIN YGJP"/>
    <property type="match status" value="1"/>
</dbReference>
<dbReference type="RefSeq" id="WP_058478183.1">
    <property type="nucleotide sequence ID" value="NZ_CAAAIO010000020.1"/>
</dbReference>
<dbReference type="Pfam" id="PF01863">
    <property type="entry name" value="YgjP-like"/>
    <property type="match status" value="1"/>
</dbReference>
<dbReference type="GO" id="GO:0006508">
    <property type="term" value="P:proteolysis"/>
    <property type="evidence" value="ECO:0007669"/>
    <property type="project" value="UniProtKB-KW"/>
</dbReference>
<reference evidence="3 5" key="2">
    <citation type="submission" date="2018-06" db="EMBL/GenBank/DDBJ databases">
        <authorList>
            <consortium name="Pathogen Informatics"/>
            <person name="Doyle S."/>
        </authorList>
    </citation>
    <scope>NUCLEOTIDE SEQUENCE [LARGE SCALE GENOMIC DNA]</scope>
    <source>
        <strain evidence="3 5">NCTC11991</strain>
    </source>
</reference>
<keyword evidence="4" id="KW-1185">Reference proteome</keyword>
<evidence type="ECO:0000313" key="5">
    <source>
        <dbReference type="Proteomes" id="UP000255110"/>
    </source>
</evidence>
<dbReference type="EMBL" id="UGOY01000001">
    <property type="protein sequence ID" value="STY21909.1"/>
    <property type="molecule type" value="Genomic_DNA"/>
</dbReference>
<proteinExistence type="predicted"/>
<name>A0A378L8A0_9GAMM</name>
<dbReference type="STRING" id="460.Lstg_2660"/>
<reference evidence="2 4" key="1">
    <citation type="submission" date="2015-11" db="EMBL/GenBank/DDBJ databases">
        <title>Genomic analysis of 38 Legionella species identifies large and diverse effector repertoires.</title>
        <authorList>
            <person name="Burstein D."/>
            <person name="Amaro F."/>
            <person name="Zusman T."/>
            <person name="Lifshitz Z."/>
            <person name="Cohen O."/>
            <person name="Gilbert J.A."/>
            <person name="Pupko T."/>
            <person name="Shuman H.A."/>
            <person name="Segal G."/>
        </authorList>
    </citation>
    <scope>NUCLEOTIDE SEQUENCE [LARGE SCALE GENOMIC DNA]</scope>
    <source>
        <strain evidence="2 4">SC-18-C9</strain>
    </source>
</reference>
<evidence type="ECO:0000313" key="3">
    <source>
        <dbReference type="EMBL" id="STY21909.1"/>
    </source>
</evidence>
<dbReference type="EMBL" id="LNYZ01000025">
    <property type="protein sequence ID" value="KTD72149.1"/>
    <property type="molecule type" value="Genomic_DNA"/>
</dbReference>
<dbReference type="Proteomes" id="UP000054820">
    <property type="component" value="Unassembled WGS sequence"/>
</dbReference>
<evidence type="ECO:0000313" key="4">
    <source>
        <dbReference type="Proteomes" id="UP000054820"/>
    </source>
</evidence>
<dbReference type="OrthoDB" id="9811177at2"/>
<keyword evidence="3" id="KW-0482">Metalloprotease</keyword>
<keyword evidence="3" id="KW-0378">Hydrolase</keyword>
<evidence type="ECO:0000313" key="2">
    <source>
        <dbReference type="EMBL" id="KTD72149.1"/>
    </source>
</evidence>
<dbReference type="Proteomes" id="UP000255110">
    <property type="component" value="Unassembled WGS sequence"/>
</dbReference>
<sequence>MIIELDGIPIEILRKKIKNMHLRIYPPDGIVKVSAPLRFSDQLIRQSLESKSAWIHKQRERILNRAVAAEECTYETGATVPFKGKKYLLIIEEHHGPTQIQINDELMYCYTQPNSSPTQIQTILERWYKHQMQIVLPDLIQHWETVIGVKVAQWGIRKMKTRWGSCNTKAARIWLNLNLIKKTTICLEYVLVHELIHLLEPSHNKRFYELMSQFMPQWREYEYQLEGRRL</sequence>
<dbReference type="GO" id="GO:0008237">
    <property type="term" value="F:metallopeptidase activity"/>
    <property type="evidence" value="ECO:0007669"/>
    <property type="project" value="UniProtKB-KW"/>
</dbReference>
<evidence type="ECO:0000259" key="1">
    <source>
        <dbReference type="Pfam" id="PF01863"/>
    </source>
</evidence>
<protein>
    <submittedName>
        <fullName evidence="3">Zinc metalloprotease</fullName>
    </submittedName>
</protein>
<dbReference type="CDD" id="cd07344">
    <property type="entry name" value="M48_yhfN_like"/>
    <property type="match status" value="1"/>
</dbReference>
<accession>A0A378L8A0</accession>
<keyword evidence="3" id="KW-0645">Protease</keyword>
<gene>
    <name evidence="2" type="ORF">Lstg_2660</name>
    <name evidence="3" type="ORF">NCTC11991_00487</name>
</gene>